<evidence type="ECO:0000313" key="2">
    <source>
        <dbReference type="EMBL" id="KQK29916.1"/>
    </source>
</evidence>
<dbReference type="InterPro" id="IPR038673">
    <property type="entry name" value="OprB_sf"/>
</dbReference>
<dbReference type="OrthoDB" id="177316at2"/>
<evidence type="ECO:0000313" key="3">
    <source>
        <dbReference type="Proteomes" id="UP000051562"/>
    </source>
</evidence>
<comment type="caution">
    <text evidence="2">The sequence shown here is derived from an EMBL/GenBank/DDBJ whole genome shotgun (WGS) entry which is preliminary data.</text>
</comment>
<accession>A0A0Q3KZZ5</accession>
<name>A0A0Q3KZZ5_9HYPH</name>
<dbReference type="AlphaFoldDB" id="A0A0Q3KZZ5"/>
<reference evidence="2 3" key="1">
    <citation type="submission" date="2015-10" db="EMBL/GenBank/DDBJ databases">
        <title>Draft genome of Bosea thiooxidans.</title>
        <authorList>
            <person name="Wang X."/>
        </authorList>
    </citation>
    <scope>NUCLEOTIDE SEQUENCE [LARGE SCALE GENOMIC DNA]</scope>
    <source>
        <strain evidence="2 3">CGMCC 9174</strain>
    </source>
</reference>
<comment type="similarity">
    <text evidence="1">Belongs to the OprB family.</text>
</comment>
<protein>
    <submittedName>
        <fullName evidence="2">Uncharacterized protein</fullName>
    </submittedName>
</protein>
<keyword evidence="3" id="KW-1185">Reference proteome</keyword>
<dbReference type="EMBL" id="LMAR01000044">
    <property type="protein sequence ID" value="KQK29916.1"/>
    <property type="molecule type" value="Genomic_DNA"/>
</dbReference>
<evidence type="ECO:0000256" key="1">
    <source>
        <dbReference type="ARBA" id="ARBA00008769"/>
    </source>
</evidence>
<organism evidence="2 3">
    <name type="scientific">Bosea thiooxidans</name>
    <dbReference type="NCBI Taxonomy" id="53254"/>
    <lineage>
        <taxon>Bacteria</taxon>
        <taxon>Pseudomonadati</taxon>
        <taxon>Pseudomonadota</taxon>
        <taxon>Alphaproteobacteria</taxon>
        <taxon>Hyphomicrobiales</taxon>
        <taxon>Boseaceae</taxon>
        <taxon>Bosea</taxon>
    </lineage>
</organism>
<dbReference type="Gene3D" id="2.40.160.180">
    <property type="entry name" value="Carbohydrate-selective porin OprB"/>
    <property type="match status" value="1"/>
</dbReference>
<gene>
    <name evidence="2" type="ORF">ARD30_15790</name>
</gene>
<dbReference type="RefSeq" id="WP_055728716.1">
    <property type="nucleotide sequence ID" value="NZ_FUYX01000004.1"/>
</dbReference>
<sequence>MKPRLLDGDWRNDLAGHGISFDAWWTQIYQGSPRGKGIHSWQYGGKGDLQVVQPVLASAQTGVTASLRTKARF</sequence>
<proteinExistence type="inferred from homology"/>
<dbReference type="Proteomes" id="UP000051562">
    <property type="component" value="Unassembled WGS sequence"/>
</dbReference>